<keyword evidence="4" id="KW-1185">Reference proteome</keyword>
<evidence type="ECO:0000313" key="4">
    <source>
        <dbReference type="Proteomes" id="UP001252186"/>
    </source>
</evidence>
<feature type="domain" description="DUF2061" evidence="2">
    <location>
        <begin position="10"/>
        <end position="64"/>
    </location>
</feature>
<dbReference type="RefSeq" id="WP_311594223.1">
    <property type="nucleotide sequence ID" value="NZ_JAVRHV010000008.1"/>
</dbReference>
<keyword evidence="1" id="KW-1133">Transmembrane helix</keyword>
<proteinExistence type="predicted"/>
<evidence type="ECO:0000259" key="2">
    <source>
        <dbReference type="Pfam" id="PF09834"/>
    </source>
</evidence>
<evidence type="ECO:0000256" key="1">
    <source>
        <dbReference type="SAM" id="Phobius"/>
    </source>
</evidence>
<feature type="transmembrane region" description="Helical" evidence="1">
    <location>
        <begin position="14"/>
        <end position="32"/>
    </location>
</feature>
<organism evidence="3 4">
    <name type="scientific">Urechidicola vernalis</name>
    <dbReference type="NCBI Taxonomy" id="3075600"/>
    <lineage>
        <taxon>Bacteria</taxon>
        <taxon>Pseudomonadati</taxon>
        <taxon>Bacteroidota</taxon>
        <taxon>Flavobacteriia</taxon>
        <taxon>Flavobacteriales</taxon>
        <taxon>Flavobacteriaceae</taxon>
        <taxon>Urechidicola</taxon>
    </lineage>
</organism>
<sequence length="81" mass="9421">MKDISQKRHLAKTITWRVLASLTTFVIALIFFREDPLAAEKATGVALTESVIKMGLYYFHERIWYKSNFGLKSRRSAKKIE</sequence>
<accession>A0ABU2Y7F3</accession>
<dbReference type="Pfam" id="PF09834">
    <property type="entry name" value="DUF2061"/>
    <property type="match status" value="1"/>
</dbReference>
<comment type="caution">
    <text evidence="3">The sequence shown here is derived from an EMBL/GenBank/DDBJ whole genome shotgun (WGS) entry which is preliminary data.</text>
</comment>
<dbReference type="Proteomes" id="UP001252186">
    <property type="component" value="Unassembled WGS sequence"/>
</dbReference>
<keyword evidence="1" id="KW-0812">Transmembrane</keyword>
<gene>
    <name evidence="3" type="ORF">RM519_12835</name>
</gene>
<dbReference type="EMBL" id="JAVRHV010000008">
    <property type="protein sequence ID" value="MDT0554138.1"/>
    <property type="molecule type" value="Genomic_DNA"/>
</dbReference>
<reference evidence="3 4" key="1">
    <citation type="submission" date="2023-09" db="EMBL/GenBank/DDBJ databases">
        <authorList>
            <person name="Rey-Velasco X."/>
        </authorList>
    </citation>
    <scope>NUCLEOTIDE SEQUENCE [LARGE SCALE GENOMIC DNA]</scope>
    <source>
        <strain evidence="3 4">P050</strain>
    </source>
</reference>
<protein>
    <submittedName>
        <fullName evidence="3">DUF2061 domain-containing protein</fullName>
    </submittedName>
</protein>
<keyword evidence="1" id="KW-0472">Membrane</keyword>
<name>A0ABU2Y7F3_9FLAO</name>
<evidence type="ECO:0000313" key="3">
    <source>
        <dbReference type="EMBL" id="MDT0554138.1"/>
    </source>
</evidence>
<dbReference type="InterPro" id="IPR018638">
    <property type="entry name" value="DUF2061_membrane"/>
</dbReference>